<evidence type="ECO:0000313" key="9">
    <source>
        <dbReference type="EMBL" id="QTE31161.1"/>
    </source>
</evidence>
<dbReference type="InterPro" id="IPR003838">
    <property type="entry name" value="ABC3_permease_C"/>
</dbReference>
<organism evidence="9 10">
    <name type="scientific">Pengzhenrongella sicca</name>
    <dbReference type="NCBI Taxonomy" id="2819238"/>
    <lineage>
        <taxon>Bacteria</taxon>
        <taxon>Bacillati</taxon>
        <taxon>Actinomycetota</taxon>
        <taxon>Actinomycetes</taxon>
        <taxon>Micrococcales</taxon>
        <taxon>Pengzhenrongella</taxon>
    </lineage>
</organism>
<feature type="region of interest" description="Disordered" evidence="6">
    <location>
        <begin position="1"/>
        <end position="29"/>
    </location>
</feature>
<evidence type="ECO:0000313" key="10">
    <source>
        <dbReference type="Proteomes" id="UP000663937"/>
    </source>
</evidence>
<evidence type="ECO:0000259" key="8">
    <source>
        <dbReference type="Pfam" id="PF02687"/>
    </source>
</evidence>
<feature type="compositionally biased region" description="Low complexity" evidence="6">
    <location>
        <begin position="1"/>
        <end position="13"/>
    </location>
</feature>
<reference evidence="9" key="1">
    <citation type="submission" date="2021-03" db="EMBL/GenBank/DDBJ databases">
        <title>Pengzhenrongella sicca gen. nov., sp. nov., a new member of suborder Micrococcineae isolated from High-Arctic tundra soil.</title>
        <authorList>
            <person name="Peng F."/>
        </authorList>
    </citation>
    <scope>NUCLEOTIDE SEQUENCE</scope>
    <source>
        <strain evidence="9">LRZ-2</strain>
    </source>
</reference>
<keyword evidence="4 7" id="KW-1133">Transmembrane helix</keyword>
<feature type="transmembrane region" description="Helical" evidence="7">
    <location>
        <begin position="497"/>
        <end position="514"/>
    </location>
</feature>
<dbReference type="AlphaFoldDB" id="A0A8A4ZIF1"/>
<dbReference type="Proteomes" id="UP000663937">
    <property type="component" value="Chromosome"/>
</dbReference>
<dbReference type="KEGG" id="psic:J4E96_09680"/>
<feature type="transmembrane region" description="Helical" evidence="7">
    <location>
        <begin position="370"/>
        <end position="393"/>
    </location>
</feature>
<proteinExistence type="predicted"/>
<dbReference type="EMBL" id="CP071868">
    <property type="protein sequence ID" value="QTE31161.1"/>
    <property type="molecule type" value="Genomic_DNA"/>
</dbReference>
<gene>
    <name evidence="9" type="ORF">J4E96_09680</name>
</gene>
<feature type="transmembrane region" description="Helical" evidence="7">
    <location>
        <begin position="451"/>
        <end position="476"/>
    </location>
</feature>
<feature type="transmembrane region" description="Helical" evidence="7">
    <location>
        <begin position="529"/>
        <end position="554"/>
    </location>
</feature>
<dbReference type="RefSeq" id="WP_227425540.1">
    <property type="nucleotide sequence ID" value="NZ_CP071868.1"/>
</dbReference>
<evidence type="ECO:0000256" key="3">
    <source>
        <dbReference type="ARBA" id="ARBA00022692"/>
    </source>
</evidence>
<keyword evidence="2" id="KW-1003">Cell membrane</keyword>
<dbReference type="Pfam" id="PF02687">
    <property type="entry name" value="FtsX"/>
    <property type="match status" value="1"/>
</dbReference>
<evidence type="ECO:0000256" key="7">
    <source>
        <dbReference type="SAM" id="Phobius"/>
    </source>
</evidence>
<accession>A0A8A4ZIF1</accession>
<feature type="domain" description="ABC3 transporter permease C-terminal" evidence="8">
    <location>
        <begin position="816"/>
        <end position="932"/>
    </location>
</feature>
<evidence type="ECO:0000256" key="4">
    <source>
        <dbReference type="ARBA" id="ARBA00022989"/>
    </source>
</evidence>
<evidence type="ECO:0000256" key="1">
    <source>
        <dbReference type="ARBA" id="ARBA00004651"/>
    </source>
</evidence>
<keyword evidence="10" id="KW-1185">Reference proteome</keyword>
<name>A0A8A4ZIF1_9MICO</name>
<protein>
    <recommendedName>
        <fullName evidence="8">ABC3 transporter permease C-terminal domain-containing protein</fullName>
    </recommendedName>
</protein>
<evidence type="ECO:0000256" key="5">
    <source>
        <dbReference type="ARBA" id="ARBA00023136"/>
    </source>
</evidence>
<keyword evidence="3 7" id="KW-0812">Transmembrane</keyword>
<feature type="transmembrane region" description="Helical" evidence="7">
    <location>
        <begin position="868"/>
        <end position="892"/>
    </location>
</feature>
<feature type="transmembrane region" description="Helical" evidence="7">
    <location>
        <begin position="414"/>
        <end position="439"/>
    </location>
</feature>
<evidence type="ECO:0000256" key="2">
    <source>
        <dbReference type="ARBA" id="ARBA00022475"/>
    </source>
</evidence>
<dbReference type="GO" id="GO:0005886">
    <property type="term" value="C:plasma membrane"/>
    <property type="evidence" value="ECO:0007669"/>
    <property type="project" value="UniProtKB-SubCell"/>
</dbReference>
<feature type="transmembrane region" description="Helical" evidence="7">
    <location>
        <begin position="810"/>
        <end position="835"/>
    </location>
</feature>
<keyword evidence="5 7" id="KW-0472">Membrane</keyword>
<feature type="transmembrane region" description="Helical" evidence="7">
    <location>
        <begin position="912"/>
        <end position="933"/>
    </location>
</feature>
<feature type="transmembrane region" description="Helical" evidence="7">
    <location>
        <begin position="582"/>
        <end position="604"/>
    </location>
</feature>
<evidence type="ECO:0000256" key="6">
    <source>
        <dbReference type="SAM" id="MobiDB-lite"/>
    </source>
</evidence>
<sequence>MSGPTSRPTAGRPTTRRAMNRRAMGPRRISPRALVAGSARVAWRRSVTDRGLLLGVLALVTITAFLGLTGPRLIDSAADDAARSAVLDAGSRADVVANLGWTVGSAADGERDEEVVTRLQDAAAAVQGKLPPEVGAVTGDPSAALLSGRITVRSAPGGVPGGAVGRFVWLWRADAVGVTWVEGEAPRASVPVVEPEDTVGEIAEDAPQPVHLVEIGLTRAGADALGARVGDHLRIVGATRGLADAVVRGIYAPVDAADPLWTTVPGLLGPAVGLAGASVPSLGLLLSDASLPDLDLALQRGAITAQYRFPADGSALRAQDVEPLRARVSALAANPAVLALAGGSAPAVVTELDAVLSEHQTRLRGAQAQASVLLVGLVTAGTLTLLLAARLVVARRRTLLAGERARGASVASVALRLALESVPLAAVGLGLGALASWLVDRAAPWTWWPGIAIAVVTALAVPAGGARLVSTAWTGLRTPANRKDRDRLRGRRRARRTVVELTVVALALAAASAARGRGLQQTQTEGVDLLLAATPVLLAGAATVVVLRAFPVVLRSLGRVAARRRGLVPLVATARAARTGSLGLPLLALTITTALLVFAGVTVASTERGQELASIEVVGADLRLDGEVAPDVLAQLRAADGVTSLAEGARLDGRTFNGDPSFKATVLVVDAAAYGDISAAHDPRYAGELALLGGAGAEGDRPRAVVSPALVDEVAARGATVLVGGSTVELDVVGTTDLGAPGEAFVIVDRAALAPLITQPVEPDRTWVDGPGAAAAVAAAGPDLAVTGVTVTDRAQWLANQRDTPLVRSVVALITVVALVLALYAAVALVLTVVASSAERGRTFSALRTLGLARNATWRITVGELAPLTAAGVLAGAAIGVGVPLALAGALGLNRLTGEAGPSATAITAGPFLLAAGASVVALVASVVVEAAARRRDNLGQVLRVGER</sequence>
<comment type="subcellular location">
    <subcellularLocation>
        <location evidence="1">Cell membrane</location>
        <topology evidence="1">Multi-pass membrane protein</topology>
    </subcellularLocation>
</comment>